<dbReference type="SUPFAM" id="SSF46689">
    <property type="entry name" value="Homeodomain-like"/>
    <property type="match status" value="1"/>
</dbReference>
<evidence type="ECO:0000259" key="5">
    <source>
        <dbReference type="PROSITE" id="PS50977"/>
    </source>
</evidence>
<evidence type="ECO:0000256" key="1">
    <source>
        <dbReference type="ARBA" id="ARBA00023015"/>
    </source>
</evidence>
<evidence type="ECO:0000256" key="4">
    <source>
        <dbReference type="PROSITE-ProRule" id="PRU00335"/>
    </source>
</evidence>
<organism evidence="6">
    <name type="scientific">candidate division WOR-3 bacterium</name>
    <dbReference type="NCBI Taxonomy" id="2052148"/>
    <lineage>
        <taxon>Bacteria</taxon>
        <taxon>Bacteria division WOR-3</taxon>
    </lineage>
</organism>
<dbReference type="EMBL" id="DSBX01000121">
    <property type="protein sequence ID" value="HDQ99257.1"/>
    <property type="molecule type" value="Genomic_DNA"/>
</dbReference>
<feature type="domain" description="HTH tetR-type" evidence="5">
    <location>
        <begin position="5"/>
        <end position="65"/>
    </location>
</feature>
<dbReference type="SUPFAM" id="SSF48498">
    <property type="entry name" value="Tetracyclin repressor-like, C-terminal domain"/>
    <property type="match status" value="1"/>
</dbReference>
<dbReference type="GO" id="GO:0000976">
    <property type="term" value="F:transcription cis-regulatory region binding"/>
    <property type="evidence" value="ECO:0007669"/>
    <property type="project" value="TreeGrafter"/>
</dbReference>
<keyword evidence="1" id="KW-0805">Transcription regulation</keyword>
<dbReference type="FunFam" id="1.10.10.60:FF:000141">
    <property type="entry name" value="TetR family transcriptional regulator"/>
    <property type="match status" value="1"/>
</dbReference>
<dbReference type="Pfam" id="PF00440">
    <property type="entry name" value="TetR_N"/>
    <property type="match status" value="1"/>
</dbReference>
<dbReference type="PANTHER" id="PTHR30055">
    <property type="entry name" value="HTH-TYPE TRANSCRIPTIONAL REGULATOR RUTR"/>
    <property type="match status" value="1"/>
</dbReference>
<dbReference type="InterPro" id="IPR050109">
    <property type="entry name" value="HTH-type_TetR-like_transc_reg"/>
</dbReference>
<dbReference type="GO" id="GO:0003700">
    <property type="term" value="F:DNA-binding transcription factor activity"/>
    <property type="evidence" value="ECO:0007669"/>
    <property type="project" value="TreeGrafter"/>
</dbReference>
<evidence type="ECO:0000256" key="3">
    <source>
        <dbReference type="ARBA" id="ARBA00023163"/>
    </source>
</evidence>
<dbReference type="Proteomes" id="UP000885672">
    <property type="component" value="Unassembled WGS sequence"/>
</dbReference>
<dbReference type="PANTHER" id="PTHR30055:SF234">
    <property type="entry name" value="HTH-TYPE TRANSCRIPTIONAL REGULATOR BETI"/>
    <property type="match status" value="1"/>
</dbReference>
<dbReference type="PROSITE" id="PS01081">
    <property type="entry name" value="HTH_TETR_1"/>
    <property type="match status" value="1"/>
</dbReference>
<dbReference type="InterPro" id="IPR023772">
    <property type="entry name" value="DNA-bd_HTH_TetR-type_CS"/>
</dbReference>
<evidence type="ECO:0000313" key="6">
    <source>
        <dbReference type="EMBL" id="HDQ99257.1"/>
    </source>
</evidence>
<name>A0A7V0T4W6_UNCW3</name>
<gene>
    <name evidence="6" type="ORF">ENN51_03095</name>
</gene>
<dbReference type="InterPro" id="IPR036271">
    <property type="entry name" value="Tet_transcr_reg_TetR-rel_C_sf"/>
</dbReference>
<proteinExistence type="predicted"/>
<sequence length="201" mass="21811">MSKDCDKRQAILAAARRAITEHGYARATVEDIAAEAGVAKGTVYLYFKDKADIVDGLVEQTLEDGLATVRANAACEAAPVEKLRAVFMGWAEMARQRAGGVPLSSPDAIHFASLDVDRLERVVRPRMRAIIEALVEIIRPGIASGDFRPVNPYLAAALLIHYFPAGILVERQQLPVENPLEEALDAYLHGILAAPATKEKP</sequence>
<dbReference type="InterPro" id="IPR009057">
    <property type="entry name" value="Homeodomain-like_sf"/>
</dbReference>
<accession>A0A7V0T4W6</accession>
<protein>
    <submittedName>
        <fullName evidence="6">TetR/AcrR family transcriptional regulator</fullName>
    </submittedName>
</protein>
<dbReference type="PROSITE" id="PS50977">
    <property type="entry name" value="HTH_TETR_2"/>
    <property type="match status" value="1"/>
</dbReference>
<dbReference type="PRINTS" id="PR00455">
    <property type="entry name" value="HTHTETR"/>
</dbReference>
<keyword evidence="3" id="KW-0804">Transcription</keyword>
<dbReference type="InterPro" id="IPR001647">
    <property type="entry name" value="HTH_TetR"/>
</dbReference>
<dbReference type="AlphaFoldDB" id="A0A7V0T4W6"/>
<comment type="caution">
    <text evidence="6">The sequence shown here is derived from an EMBL/GenBank/DDBJ whole genome shotgun (WGS) entry which is preliminary data.</text>
</comment>
<dbReference type="Gene3D" id="1.10.10.60">
    <property type="entry name" value="Homeodomain-like"/>
    <property type="match status" value="1"/>
</dbReference>
<evidence type="ECO:0000256" key="2">
    <source>
        <dbReference type="ARBA" id="ARBA00023125"/>
    </source>
</evidence>
<keyword evidence="2 4" id="KW-0238">DNA-binding</keyword>
<feature type="DNA-binding region" description="H-T-H motif" evidence="4">
    <location>
        <begin position="28"/>
        <end position="47"/>
    </location>
</feature>
<reference evidence="6" key="1">
    <citation type="journal article" date="2020" name="mSystems">
        <title>Genome- and Community-Level Interaction Insights into Carbon Utilization and Element Cycling Functions of Hydrothermarchaeota in Hydrothermal Sediment.</title>
        <authorList>
            <person name="Zhou Z."/>
            <person name="Liu Y."/>
            <person name="Xu W."/>
            <person name="Pan J."/>
            <person name="Luo Z.H."/>
            <person name="Li M."/>
        </authorList>
    </citation>
    <scope>NUCLEOTIDE SEQUENCE [LARGE SCALE GENOMIC DNA]</scope>
    <source>
        <strain evidence="6">SpSt-1182</strain>
    </source>
</reference>
<dbReference type="Gene3D" id="1.10.357.10">
    <property type="entry name" value="Tetracycline Repressor, domain 2"/>
    <property type="match status" value="1"/>
</dbReference>